<dbReference type="InterPro" id="IPR003382">
    <property type="entry name" value="Flavoprotein"/>
</dbReference>
<dbReference type="eggNOG" id="COG1036">
    <property type="taxonomic scope" value="Bacteria"/>
</dbReference>
<organism evidence="2 3">
    <name type="scientific">Desulfotomaculum nigrificans (strain DSM 14880 / VKM B-2319 / CO-1-SRB)</name>
    <name type="common">Desulfotomaculum carboxydivorans</name>
    <dbReference type="NCBI Taxonomy" id="868595"/>
    <lineage>
        <taxon>Bacteria</taxon>
        <taxon>Bacillati</taxon>
        <taxon>Bacillota</taxon>
        <taxon>Clostridia</taxon>
        <taxon>Eubacteriales</taxon>
        <taxon>Desulfotomaculaceae</taxon>
        <taxon>Desulfotomaculum</taxon>
    </lineage>
</organism>
<dbReference type="NCBIfam" id="NF006161">
    <property type="entry name" value="PRK08305.1"/>
    <property type="match status" value="1"/>
</dbReference>
<dbReference type="KEGG" id="dca:Desca_1477"/>
<reference evidence="2 3" key="1">
    <citation type="submission" date="2011-05" db="EMBL/GenBank/DDBJ databases">
        <title>Complete sequence of Desulfotomaculum carboxydivorans CO-1-SRB.</title>
        <authorList>
            <consortium name="US DOE Joint Genome Institute"/>
            <person name="Lucas S."/>
            <person name="Han J."/>
            <person name="Lapidus A."/>
            <person name="Cheng J.-F."/>
            <person name="Goodwin L."/>
            <person name="Pitluck S."/>
            <person name="Peters L."/>
            <person name="Mikhailova N."/>
            <person name="Lu M."/>
            <person name="Han C."/>
            <person name="Tapia R."/>
            <person name="Land M."/>
            <person name="Hauser L."/>
            <person name="Kyrpides N."/>
            <person name="Ivanova N."/>
            <person name="Pagani I."/>
            <person name="Stams A."/>
            <person name="Plugge C."/>
            <person name="Muyzer G."/>
            <person name="Kuever J."/>
            <person name="Parshina S."/>
            <person name="Ivanova A."/>
            <person name="Nazina T."/>
            <person name="Woyke T."/>
        </authorList>
    </citation>
    <scope>NUCLEOTIDE SEQUENCE [LARGE SCALE GENOMIC DNA]</scope>
    <source>
        <strain evidence="3">DSM 14880 / VKM B-2319 / CO-1-SRB</strain>
    </source>
</reference>
<gene>
    <name evidence="2" type="ordered locus">Desca_1477</name>
</gene>
<dbReference type="SUPFAM" id="SSF52507">
    <property type="entry name" value="Homo-oligomeric flavin-containing Cys decarboxylases, HFCD"/>
    <property type="match status" value="1"/>
</dbReference>
<evidence type="ECO:0000313" key="3">
    <source>
        <dbReference type="Proteomes" id="UP000009226"/>
    </source>
</evidence>
<dbReference type="STRING" id="868595.Desca_1477"/>
<dbReference type="EMBL" id="CP002736">
    <property type="protein sequence ID" value="AEF94332.1"/>
    <property type="molecule type" value="Genomic_DNA"/>
</dbReference>
<dbReference type="HOGENOM" id="CLU_118958_0_0_9"/>
<dbReference type="GO" id="GO:0003824">
    <property type="term" value="F:catalytic activity"/>
    <property type="evidence" value="ECO:0007669"/>
    <property type="project" value="InterPro"/>
</dbReference>
<proteinExistence type="predicted"/>
<protein>
    <submittedName>
        <fullName evidence="2">Dipicolinic acid synthetase, B subunit</fullName>
    </submittedName>
</protein>
<dbReference type="Proteomes" id="UP000009226">
    <property type="component" value="Chromosome"/>
</dbReference>
<dbReference type="Gene3D" id="3.40.50.1950">
    <property type="entry name" value="Flavin prenyltransferase-like"/>
    <property type="match status" value="1"/>
</dbReference>
<dbReference type="PIRSF" id="PIRSF001390">
    <property type="entry name" value="Dipicolinate_synth_subunit_B"/>
    <property type="match status" value="1"/>
</dbReference>
<accession>F6B613</accession>
<keyword evidence="3" id="KW-1185">Reference proteome</keyword>
<name>F6B613_DESCC</name>
<dbReference type="InterPro" id="IPR014214">
    <property type="entry name" value="Dipicolinic_acid_synth_B"/>
</dbReference>
<dbReference type="Pfam" id="PF02441">
    <property type="entry name" value="Flavoprotein"/>
    <property type="match status" value="1"/>
</dbReference>
<evidence type="ECO:0000259" key="1">
    <source>
        <dbReference type="Pfam" id="PF02441"/>
    </source>
</evidence>
<evidence type="ECO:0000313" key="2">
    <source>
        <dbReference type="EMBL" id="AEF94332.1"/>
    </source>
</evidence>
<dbReference type="InterPro" id="IPR036551">
    <property type="entry name" value="Flavin_trans-like"/>
</dbReference>
<dbReference type="NCBIfam" id="TIGR02852">
    <property type="entry name" value="spore_dpaB"/>
    <property type="match status" value="1"/>
</dbReference>
<dbReference type="AlphaFoldDB" id="F6B613"/>
<feature type="domain" description="Flavoprotein" evidence="1">
    <location>
        <begin position="15"/>
        <end position="180"/>
    </location>
</feature>
<sequence>MATGVRNMRLKGISVGFALTGSHCTLDEVLPRIQELVDEGATVYPIVSYSVDTTDTRFGTAAKWREALKQITGKEPINSISAAEPVGPKKLVDVIVIAPCTGNTMAKLANGITDTPVLMAAKAHLRNQRPVVLAISTNDGLGMNAKNLGLLINTKNIYMVPFGQDSPTGKPNSLKSRMDLIIDTIEHCLQGKQIQPVLIQL</sequence>